<gene>
    <name evidence="1" type="ORF">PRMUPPPA20_01060</name>
</gene>
<comment type="caution">
    <text evidence="1">The sequence shown here is derived from an EMBL/GenBank/DDBJ whole genome shotgun (WGS) entry which is preliminary data.</text>
</comment>
<evidence type="ECO:0000313" key="1">
    <source>
        <dbReference type="EMBL" id="GJG31997.1"/>
    </source>
</evidence>
<name>A0AA37MMR8_XYLRU</name>
<organism evidence="1 2">
    <name type="scientific">Xylanibacter ruminicola</name>
    <name type="common">Prevotella ruminicola</name>
    <dbReference type="NCBI Taxonomy" id="839"/>
    <lineage>
        <taxon>Bacteria</taxon>
        <taxon>Pseudomonadati</taxon>
        <taxon>Bacteroidota</taxon>
        <taxon>Bacteroidia</taxon>
        <taxon>Bacteroidales</taxon>
        <taxon>Prevotellaceae</taxon>
        <taxon>Xylanibacter</taxon>
    </lineage>
</organism>
<evidence type="ECO:0000313" key="2">
    <source>
        <dbReference type="Proteomes" id="UP000887097"/>
    </source>
</evidence>
<proteinExistence type="predicted"/>
<accession>A0AA37MMR8</accession>
<dbReference type="Proteomes" id="UP000887097">
    <property type="component" value="Unassembled WGS sequence"/>
</dbReference>
<dbReference type="EMBL" id="BPTT01000001">
    <property type="protein sequence ID" value="GJG31997.1"/>
    <property type="molecule type" value="Genomic_DNA"/>
</dbReference>
<sequence>MEKPVDKCVDNYVNNLLIIPYTLTFGDIHRFITYIFASFPHFYAKINNKLINFAPKLEIVDKYA</sequence>
<reference evidence="1" key="1">
    <citation type="submission" date="2021-08" db="EMBL/GenBank/DDBJ databases">
        <title>Prevotella lacticifex sp. nov., isolated from rumen of cow.</title>
        <authorList>
            <person name="Shinkai T."/>
            <person name="Ikeyama N."/>
            <person name="Kumagai M."/>
            <person name="Ohmori H."/>
            <person name="Sakamoto M."/>
            <person name="Ohkuma M."/>
            <person name="Mitsumori M."/>
        </authorList>
    </citation>
    <scope>NUCLEOTIDE SEQUENCE</scope>
    <source>
        <strain evidence="1">JCM 8259</strain>
    </source>
</reference>
<protein>
    <submittedName>
        <fullName evidence="1">Uncharacterized protein</fullName>
    </submittedName>
</protein>
<dbReference type="AlphaFoldDB" id="A0AA37MMR8"/>